<feature type="signal peptide" evidence="8">
    <location>
        <begin position="1"/>
        <end position="20"/>
    </location>
</feature>
<comment type="catalytic activity">
    <reaction evidence="1 6 7">
        <text>[protein]-peptidylproline (omega=180) = [protein]-peptidylproline (omega=0)</text>
        <dbReference type="Rhea" id="RHEA:16237"/>
        <dbReference type="Rhea" id="RHEA-COMP:10747"/>
        <dbReference type="Rhea" id="RHEA-COMP:10748"/>
        <dbReference type="ChEBI" id="CHEBI:83833"/>
        <dbReference type="ChEBI" id="CHEBI:83834"/>
        <dbReference type="EC" id="5.2.1.8"/>
    </reaction>
</comment>
<dbReference type="EMBL" id="LPBJ01000047">
    <property type="protein sequence ID" value="KVP98423.1"/>
    <property type="molecule type" value="Genomic_DNA"/>
</dbReference>
<evidence type="ECO:0000256" key="7">
    <source>
        <dbReference type="RuleBase" id="RU003915"/>
    </source>
</evidence>
<evidence type="ECO:0000256" key="5">
    <source>
        <dbReference type="ARBA" id="ARBA00056164"/>
    </source>
</evidence>
<evidence type="ECO:0000259" key="9">
    <source>
        <dbReference type="PROSITE" id="PS50059"/>
    </source>
</evidence>
<dbReference type="Proteomes" id="UP000056453">
    <property type="component" value="Unassembled WGS sequence"/>
</dbReference>
<evidence type="ECO:0000256" key="6">
    <source>
        <dbReference type="PROSITE-ProRule" id="PRU00277"/>
    </source>
</evidence>
<sequence length="134" mass="13877">MKKAALILAATLGVSALAHAQANVETLPSGVRVEHIVKGTGEKPTANNLVTVHYRGTLVANGAEFDSSYKRGQPASFGLRQVIPCWTDGMQHIAVGGKAVLVCPASTAYGSRGAGGAVPPNADLRFEVELLGVR</sequence>
<proteinExistence type="inferred from homology"/>
<dbReference type="InterPro" id="IPR001179">
    <property type="entry name" value="PPIase_FKBP_dom"/>
</dbReference>
<gene>
    <name evidence="10" type="ORF">WJ96_07240</name>
</gene>
<evidence type="ECO:0000256" key="2">
    <source>
        <dbReference type="ARBA" id="ARBA00006577"/>
    </source>
</evidence>
<dbReference type="FunFam" id="3.10.50.40:FF:000006">
    <property type="entry name" value="Peptidyl-prolyl cis-trans isomerase"/>
    <property type="match status" value="1"/>
</dbReference>
<dbReference type="Pfam" id="PF00254">
    <property type="entry name" value="FKBP_C"/>
    <property type="match status" value="1"/>
</dbReference>
<dbReference type="Gene3D" id="3.10.50.40">
    <property type="match status" value="1"/>
</dbReference>
<dbReference type="InterPro" id="IPR046357">
    <property type="entry name" value="PPIase_dom_sf"/>
</dbReference>
<keyword evidence="11" id="KW-1185">Reference proteome</keyword>
<evidence type="ECO:0000256" key="3">
    <source>
        <dbReference type="ARBA" id="ARBA00023110"/>
    </source>
</evidence>
<feature type="domain" description="PPIase FKBP-type" evidence="9">
    <location>
        <begin position="47"/>
        <end position="134"/>
    </location>
</feature>
<dbReference type="AlphaFoldDB" id="A0AAW3MYP3"/>
<evidence type="ECO:0000313" key="10">
    <source>
        <dbReference type="EMBL" id="KVP98423.1"/>
    </source>
</evidence>
<name>A0AAW3MYP3_9BURK</name>
<dbReference type="GO" id="GO:0003755">
    <property type="term" value="F:peptidyl-prolyl cis-trans isomerase activity"/>
    <property type="evidence" value="ECO:0007669"/>
    <property type="project" value="UniProtKB-UniRule"/>
</dbReference>
<feature type="chain" id="PRO_5043688672" description="Peptidyl-prolyl cis-trans isomerase" evidence="8">
    <location>
        <begin position="21"/>
        <end position="134"/>
    </location>
</feature>
<dbReference type="PANTHER" id="PTHR43811">
    <property type="entry name" value="FKBP-TYPE PEPTIDYL-PROLYL CIS-TRANS ISOMERASE FKPA"/>
    <property type="match status" value="1"/>
</dbReference>
<accession>A0AAW3MYP3</accession>
<evidence type="ECO:0000313" key="11">
    <source>
        <dbReference type="Proteomes" id="UP000056453"/>
    </source>
</evidence>
<keyword evidence="8" id="KW-0732">Signal</keyword>
<dbReference type="PANTHER" id="PTHR43811:SF19">
    <property type="entry name" value="39 KDA FK506-BINDING NUCLEAR PROTEIN"/>
    <property type="match status" value="1"/>
</dbReference>
<comment type="function">
    <text evidence="5">PPIases accelerate the folding of proteins.</text>
</comment>
<keyword evidence="3 6" id="KW-0697">Rotamase</keyword>
<dbReference type="SUPFAM" id="SSF54534">
    <property type="entry name" value="FKBP-like"/>
    <property type="match status" value="1"/>
</dbReference>
<evidence type="ECO:0000256" key="1">
    <source>
        <dbReference type="ARBA" id="ARBA00000971"/>
    </source>
</evidence>
<evidence type="ECO:0000256" key="4">
    <source>
        <dbReference type="ARBA" id="ARBA00023235"/>
    </source>
</evidence>
<organism evidence="10 11">
    <name type="scientific">Burkholderia ubonensis</name>
    <dbReference type="NCBI Taxonomy" id="101571"/>
    <lineage>
        <taxon>Bacteria</taxon>
        <taxon>Pseudomonadati</taxon>
        <taxon>Pseudomonadota</taxon>
        <taxon>Betaproteobacteria</taxon>
        <taxon>Burkholderiales</taxon>
        <taxon>Burkholderiaceae</taxon>
        <taxon>Burkholderia</taxon>
        <taxon>Burkholderia cepacia complex</taxon>
    </lineage>
</organism>
<dbReference type="EC" id="5.2.1.8" evidence="7"/>
<comment type="caution">
    <text evidence="10">The sequence shown here is derived from an EMBL/GenBank/DDBJ whole genome shotgun (WGS) entry which is preliminary data.</text>
</comment>
<protein>
    <recommendedName>
        <fullName evidence="7">Peptidyl-prolyl cis-trans isomerase</fullName>
        <ecNumber evidence="7">5.2.1.8</ecNumber>
    </recommendedName>
</protein>
<comment type="similarity">
    <text evidence="2 7">Belongs to the FKBP-type PPIase family.</text>
</comment>
<reference evidence="10 11" key="1">
    <citation type="submission" date="2015-11" db="EMBL/GenBank/DDBJ databases">
        <title>Expanding the genomic diversity of Burkholderia species for the development of highly accurate diagnostics.</title>
        <authorList>
            <person name="Sahl J."/>
            <person name="Keim P."/>
            <person name="Wagner D."/>
        </authorList>
    </citation>
    <scope>NUCLEOTIDE SEQUENCE [LARGE SCALE GENOMIC DNA]</scope>
    <source>
        <strain evidence="10 11">MSMB1808WGS</strain>
    </source>
</reference>
<keyword evidence="4 6" id="KW-0413">Isomerase</keyword>
<evidence type="ECO:0000256" key="8">
    <source>
        <dbReference type="SAM" id="SignalP"/>
    </source>
</evidence>
<dbReference type="PROSITE" id="PS50059">
    <property type="entry name" value="FKBP_PPIASE"/>
    <property type="match status" value="1"/>
</dbReference>